<accession>A0A975NJ39</accession>
<proteinExistence type="predicted"/>
<gene>
    <name evidence="1" type="ORF">KMZ29_12395</name>
</gene>
<dbReference type="AlphaFoldDB" id="A0A975NJ39"/>
<name>A0A975NJ39_9BRAD</name>
<dbReference type="RefSeq" id="WP_215623903.1">
    <property type="nucleotide sequence ID" value="NZ_CP076134.1"/>
</dbReference>
<evidence type="ECO:0000313" key="1">
    <source>
        <dbReference type="EMBL" id="QWG15384.1"/>
    </source>
</evidence>
<evidence type="ECO:0000313" key="2">
    <source>
        <dbReference type="Proteomes" id="UP000680839"/>
    </source>
</evidence>
<organism evidence="1 2">
    <name type="scientific">Bradyrhizobium sediminis</name>
    <dbReference type="NCBI Taxonomy" id="2840469"/>
    <lineage>
        <taxon>Bacteria</taxon>
        <taxon>Pseudomonadati</taxon>
        <taxon>Pseudomonadota</taxon>
        <taxon>Alphaproteobacteria</taxon>
        <taxon>Hyphomicrobiales</taxon>
        <taxon>Nitrobacteraceae</taxon>
        <taxon>Bradyrhizobium</taxon>
    </lineage>
</organism>
<dbReference type="Proteomes" id="UP000680839">
    <property type="component" value="Chromosome"/>
</dbReference>
<reference evidence="1" key="1">
    <citation type="submission" date="2021-06" db="EMBL/GenBank/DDBJ databases">
        <title>Bradyrhizobium sp. S2-20-1 Genome sequencing.</title>
        <authorList>
            <person name="Jin L."/>
        </authorList>
    </citation>
    <scope>NUCLEOTIDE SEQUENCE</scope>
    <source>
        <strain evidence="1">S2-20-1</strain>
    </source>
</reference>
<dbReference type="EMBL" id="CP076134">
    <property type="protein sequence ID" value="QWG15384.1"/>
    <property type="molecule type" value="Genomic_DNA"/>
</dbReference>
<sequence>MTTDTTGSGLGGVVSWNYSIAASAVEYLAENEIRIEQFTSRWTTAMAAPSIEPSMSPSPAPMTR</sequence>
<protein>
    <submittedName>
        <fullName evidence="1">Uncharacterized protein</fullName>
    </submittedName>
</protein>